<dbReference type="EMBL" id="MCGE01000001">
    <property type="protein sequence ID" value="ORZ26123.1"/>
    <property type="molecule type" value="Genomic_DNA"/>
</dbReference>
<dbReference type="Pfam" id="PF23295">
    <property type="entry name" value="Arm_4"/>
    <property type="match status" value="1"/>
</dbReference>
<dbReference type="STRING" id="90262.A0A1X2J2R8"/>
<dbReference type="PANTHER" id="PTHR46108">
    <property type="entry name" value="BLUE CHEESE"/>
    <property type="match status" value="1"/>
</dbReference>
<dbReference type="OrthoDB" id="26681at2759"/>
<feature type="domain" description="Alfy-like armadillo-like repeat" evidence="3">
    <location>
        <begin position="13"/>
        <end position="286"/>
    </location>
</feature>
<gene>
    <name evidence="4" type="ORF">BCR42DRAFT_458128</name>
</gene>
<evidence type="ECO:0000313" key="5">
    <source>
        <dbReference type="Proteomes" id="UP000193560"/>
    </source>
</evidence>
<feature type="domain" description="DUF4704" evidence="2">
    <location>
        <begin position="623"/>
        <end position="748"/>
    </location>
</feature>
<proteinExistence type="predicted"/>
<sequence>MEAVQGIPRGDLSFRLEILKTVKRIFHAYPFTRDVFRLSGGYVSLVSMIVSLENAFTQTDEFDQEQAGDVDAQTQDNNNATLKRTLMDVLKMILFVLMESMRDNDTNRLYFTKVVGYEALGNALQMTGDAATFFGLLFSFMVQDESLCGIFTGEHANVLVDAGTLDHSALIQHIDHTLNDSLVDVFNAGMALTILDLQKSIITRDDDDTELADAVLAALYALARGNRQNQIKLNRCGLILKAVERIYPRGSSADHPASQCQTMHQESEHSRNILIQITKKLMTMGVGDKELRYLFQSFGTDGYLADLEDPAIDGLLDLILHGATRSRWPNFIQLDASNDTSKRMRSVASLEIPALANFPPPSPGYTMIMWLHIEQWNKVSNMAVWSLWDGQRLAFRVYLDAATGNLHIQSGASKVDCKFDSFEFKPGYWYHIGLVHHRSRLGASLSTVTLFVNDTLDADLINLYFHLGARYKSLYQDSLRQFQTYDASTALFLNLRGITKRRNMNKSTLANVMRGATTHSSLPESKILLSIIAGNTLAYGDQTGLTLTGLDQECLRRIENDDDVKCMVLNSAIPKIKQAIYEVKSTAFLVGQPGVAYPFGLDESIWKIGGCAIGLNFIQRSETPAMLIKSTQFLVEIIQYSWRNSDDMERCHGYEIFANILKQKRDIITVDLLELLLQFIGKKNGSLEESTISNPYAYRSIILNFEIWKKTSIPVQKAHLDQFILFMETSKQHTFNLKRLLKVHLVKKMLLAFRMNIYAKELIPYVVSALKAVVLSSWTTESIRAVATFLASTAPNGNKKKKK</sequence>
<dbReference type="InterPro" id="IPR031570">
    <property type="entry name" value="NBEA/BDCP_DUF4704"/>
</dbReference>
<evidence type="ECO:0000256" key="1">
    <source>
        <dbReference type="ARBA" id="ARBA00022574"/>
    </source>
</evidence>
<dbReference type="InterPro" id="IPR013320">
    <property type="entry name" value="ConA-like_dom_sf"/>
</dbReference>
<comment type="caution">
    <text evidence="4">The sequence shown here is derived from an EMBL/GenBank/DDBJ whole genome shotgun (WGS) entry which is preliminary data.</text>
</comment>
<evidence type="ECO:0000313" key="4">
    <source>
        <dbReference type="EMBL" id="ORZ26123.1"/>
    </source>
</evidence>
<evidence type="ECO:0000259" key="3">
    <source>
        <dbReference type="Pfam" id="PF23295"/>
    </source>
</evidence>
<dbReference type="SUPFAM" id="SSF49899">
    <property type="entry name" value="Concanavalin A-like lectins/glucanases"/>
    <property type="match status" value="1"/>
</dbReference>
<dbReference type="Proteomes" id="UP000193560">
    <property type="component" value="Unassembled WGS sequence"/>
</dbReference>
<keyword evidence="5" id="KW-1185">Reference proteome</keyword>
<evidence type="ECO:0000259" key="2">
    <source>
        <dbReference type="Pfam" id="PF15787"/>
    </source>
</evidence>
<protein>
    <submittedName>
        <fullName evidence="4">Uncharacterized protein</fullName>
    </submittedName>
</protein>
<dbReference type="AlphaFoldDB" id="A0A1X2J2R8"/>
<dbReference type="PANTHER" id="PTHR46108:SF4">
    <property type="entry name" value="BLUE CHEESE"/>
    <property type="match status" value="1"/>
</dbReference>
<keyword evidence="1" id="KW-0853">WD repeat</keyword>
<reference evidence="4 5" key="1">
    <citation type="submission" date="2016-07" db="EMBL/GenBank/DDBJ databases">
        <title>Pervasive Adenine N6-methylation of Active Genes in Fungi.</title>
        <authorList>
            <consortium name="DOE Joint Genome Institute"/>
            <person name="Mondo S.J."/>
            <person name="Dannebaum R.O."/>
            <person name="Kuo R.C."/>
            <person name="Labutti K."/>
            <person name="Haridas S."/>
            <person name="Kuo A."/>
            <person name="Salamov A."/>
            <person name="Ahrendt S.R."/>
            <person name="Lipzen A."/>
            <person name="Sullivan W."/>
            <person name="Andreopoulos W.B."/>
            <person name="Clum A."/>
            <person name="Lindquist E."/>
            <person name="Daum C."/>
            <person name="Ramamoorthy G.K."/>
            <person name="Gryganskyi A."/>
            <person name="Culley D."/>
            <person name="Magnuson J.K."/>
            <person name="James T.Y."/>
            <person name="O'Malley M.A."/>
            <person name="Stajich J.E."/>
            <person name="Spatafora J.W."/>
            <person name="Visel A."/>
            <person name="Grigoriev I.V."/>
        </authorList>
    </citation>
    <scope>NUCLEOTIDE SEQUENCE [LARGE SCALE GENOMIC DNA]</scope>
    <source>
        <strain evidence="4 5">NRRL 1336</strain>
    </source>
</reference>
<dbReference type="Pfam" id="PF15787">
    <property type="entry name" value="DUF4704"/>
    <property type="match status" value="1"/>
</dbReference>
<organism evidence="4 5">
    <name type="scientific">Absidia repens</name>
    <dbReference type="NCBI Taxonomy" id="90262"/>
    <lineage>
        <taxon>Eukaryota</taxon>
        <taxon>Fungi</taxon>
        <taxon>Fungi incertae sedis</taxon>
        <taxon>Mucoromycota</taxon>
        <taxon>Mucoromycotina</taxon>
        <taxon>Mucoromycetes</taxon>
        <taxon>Mucorales</taxon>
        <taxon>Cunninghamellaceae</taxon>
        <taxon>Absidia</taxon>
    </lineage>
</organism>
<dbReference type="InterPro" id="IPR051944">
    <property type="entry name" value="BEACH_domain_protein"/>
</dbReference>
<dbReference type="InterPro" id="IPR056252">
    <property type="entry name" value="Alfy-like_Arm-like"/>
</dbReference>
<name>A0A1X2J2R8_9FUNG</name>
<accession>A0A1X2J2R8</accession>